<feature type="transmembrane region" description="Helical" evidence="4">
    <location>
        <begin position="200"/>
        <end position="219"/>
    </location>
</feature>
<feature type="transmembrane region" description="Helical" evidence="4">
    <location>
        <begin position="104"/>
        <end position="124"/>
    </location>
</feature>
<protein>
    <submittedName>
        <fullName evidence="6">AraC family transcriptional regulator</fullName>
    </submittedName>
</protein>
<gene>
    <name evidence="6" type="ORF">DFR28_10670</name>
</gene>
<dbReference type="EMBL" id="QNRT01000006">
    <property type="protein sequence ID" value="RBP48584.1"/>
    <property type="molecule type" value="Genomic_DNA"/>
</dbReference>
<evidence type="ECO:0000256" key="3">
    <source>
        <dbReference type="ARBA" id="ARBA00023163"/>
    </source>
</evidence>
<dbReference type="PANTHER" id="PTHR43280">
    <property type="entry name" value="ARAC-FAMILY TRANSCRIPTIONAL REGULATOR"/>
    <property type="match status" value="1"/>
</dbReference>
<dbReference type="Gene3D" id="1.10.10.60">
    <property type="entry name" value="Homeodomain-like"/>
    <property type="match status" value="2"/>
</dbReference>
<dbReference type="Pfam" id="PF12833">
    <property type="entry name" value="HTH_18"/>
    <property type="match status" value="1"/>
</dbReference>
<keyword evidence="4" id="KW-0812">Transmembrane</keyword>
<keyword evidence="7" id="KW-1185">Reference proteome</keyword>
<comment type="caution">
    <text evidence="6">The sequence shown here is derived from an EMBL/GenBank/DDBJ whole genome shotgun (WGS) entry which is preliminary data.</text>
</comment>
<evidence type="ECO:0000313" key="7">
    <source>
        <dbReference type="Proteomes" id="UP000253083"/>
    </source>
</evidence>
<reference evidence="6 7" key="1">
    <citation type="submission" date="2018-06" db="EMBL/GenBank/DDBJ databases">
        <title>Genomic Encyclopedia of Type Strains, Phase IV (KMG-IV): sequencing the most valuable type-strain genomes for metagenomic binning, comparative biology and taxonomic classification.</title>
        <authorList>
            <person name="Goeker M."/>
        </authorList>
    </citation>
    <scope>NUCLEOTIDE SEQUENCE [LARGE SCALE GENOMIC DNA]</scope>
    <source>
        <strain evidence="6 7">DSM 24032</strain>
    </source>
</reference>
<sequence length="372" mass="41472">MSNLQQYISVIGGLQGGLLCVLLLTDKRVNQAGKILGTLCLLLAIAFSTPYLINEDGLTALSWLGGLVFFLPASYGALSYLYCRSSVSNKALSWSDSVHFIPLLACYLLSADKLFSGSSMLAFISTTSWKLSISEYIIFTQAIFYTVLTLFMIGRYRLQARETLANFNPAIFRWLWWLMGFNLAIWILKAIASFTNSNATFFVLSDLLIVLLIYLIAFAQWRNPTLFTVEQLPESSSPATNQSAPTASDNNGALDPATRATLFGSVKLQVEEKRLYRENNLTLPKLADATGLSVHHLSEVLNQHEGKSFYQFINSYRIAEVCERLKANDQQKILDIALQAGFASKGTFNPIFKQFIGSTPTQYRKNLALEQV</sequence>
<dbReference type="GO" id="GO:0003700">
    <property type="term" value="F:DNA-binding transcription factor activity"/>
    <property type="evidence" value="ECO:0007669"/>
    <property type="project" value="InterPro"/>
</dbReference>
<evidence type="ECO:0000256" key="1">
    <source>
        <dbReference type="ARBA" id="ARBA00023015"/>
    </source>
</evidence>
<dbReference type="OrthoDB" id="345413at2"/>
<keyword evidence="1" id="KW-0805">Transcription regulation</keyword>
<keyword evidence="4" id="KW-0472">Membrane</keyword>
<feature type="transmembrane region" description="Helical" evidence="4">
    <location>
        <begin position="136"/>
        <end position="153"/>
    </location>
</feature>
<dbReference type="InterPro" id="IPR009057">
    <property type="entry name" value="Homeodomain-like_sf"/>
</dbReference>
<dbReference type="InterPro" id="IPR020449">
    <property type="entry name" value="Tscrpt_reg_AraC-type_HTH"/>
</dbReference>
<dbReference type="GO" id="GO:0043565">
    <property type="term" value="F:sequence-specific DNA binding"/>
    <property type="evidence" value="ECO:0007669"/>
    <property type="project" value="InterPro"/>
</dbReference>
<evidence type="ECO:0000256" key="4">
    <source>
        <dbReference type="SAM" id="Phobius"/>
    </source>
</evidence>
<proteinExistence type="predicted"/>
<name>A0A395JI58_9GAMM</name>
<feature type="transmembrane region" description="Helical" evidence="4">
    <location>
        <begin position="60"/>
        <end position="83"/>
    </location>
</feature>
<dbReference type="PROSITE" id="PS00041">
    <property type="entry name" value="HTH_ARAC_FAMILY_1"/>
    <property type="match status" value="1"/>
</dbReference>
<dbReference type="PROSITE" id="PS01124">
    <property type="entry name" value="HTH_ARAC_FAMILY_2"/>
    <property type="match status" value="1"/>
</dbReference>
<feature type="transmembrane region" description="Helical" evidence="4">
    <location>
        <begin position="6"/>
        <end position="24"/>
    </location>
</feature>
<organism evidence="6 7">
    <name type="scientific">Arenicella xantha</name>
    <dbReference type="NCBI Taxonomy" id="644221"/>
    <lineage>
        <taxon>Bacteria</taxon>
        <taxon>Pseudomonadati</taxon>
        <taxon>Pseudomonadota</taxon>
        <taxon>Gammaproteobacteria</taxon>
        <taxon>Arenicellales</taxon>
        <taxon>Arenicellaceae</taxon>
        <taxon>Arenicella</taxon>
    </lineage>
</organism>
<evidence type="ECO:0000313" key="6">
    <source>
        <dbReference type="EMBL" id="RBP48584.1"/>
    </source>
</evidence>
<keyword evidence="4" id="KW-1133">Transmembrane helix</keyword>
<evidence type="ECO:0000259" key="5">
    <source>
        <dbReference type="PROSITE" id="PS01124"/>
    </source>
</evidence>
<feature type="transmembrane region" description="Helical" evidence="4">
    <location>
        <begin position="174"/>
        <end position="194"/>
    </location>
</feature>
<keyword evidence="3" id="KW-0804">Transcription</keyword>
<feature type="domain" description="HTH araC/xylS-type" evidence="5">
    <location>
        <begin position="265"/>
        <end position="366"/>
    </location>
</feature>
<dbReference type="InParanoid" id="A0A395JI58"/>
<evidence type="ECO:0000256" key="2">
    <source>
        <dbReference type="ARBA" id="ARBA00023125"/>
    </source>
</evidence>
<dbReference type="PANTHER" id="PTHR43280:SF29">
    <property type="entry name" value="ARAC-FAMILY TRANSCRIPTIONAL REGULATOR"/>
    <property type="match status" value="1"/>
</dbReference>
<dbReference type="PRINTS" id="PR00032">
    <property type="entry name" value="HTHARAC"/>
</dbReference>
<keyword evidence="2" id="KW-0238">DNA-binding</keyword>
<dbReference type="InterPro" id="IPR018062">
    <property type="entry name" value="HTH_AraC-typ_CS"/>
</dbReference>
<dbReference type="SMART" id="SM00342">
    <property type="entry name" value="HTH_ARAC"/>
    <property type="match status" value="1"/>
</dbReference>
<dbReference type="Proteomes" id="UP000253083">
    <property type="component" value="Unassembled WGS sequence"/>
</dbReference>
<dbReference type="InterPro" id="IPR018060">
    <property type="entry name" value="HTH_AraC"/>
</dbReference>
<dbReference type="SUPFAM" id="SSF46689">
    <property type="entry name" value="Homeodomain-like"/>
    <property type="match status" value="1"/>
</dbReference>
<dbReference type="RefSeq" id="WP_113955616.1">
    <property type="nucleotide sequence ID" value="NZ_QNRT01000006.1"/>
</dbReference>
<accession>A0A395JI58</accession>
<feature type="transmembrane region" description="Helical" evidence="4">
    <location>
        <begin position="36"/>
        <end position="54"/>
    </location>
</feature>
<dbReference type="AlphaFoldDB" id="A0A395JI58"/>